<organism evidence="1 2">
    <name type="scientific">Candidatus Methanomarinus sp</name>
    <dbReference type="NCBI Taxonomy" id="3386244"/>
    <lineage>
        <taxon>Archaea</taxon>
        <taxon>Methanobacteriati</taxon>
        <taxon>Methanobacteriota</taxon>
        <taxon>Stenosarchaea group</taxon>
        <taxon>Methanomicrobia</taxon>
        <taxon>Methanosarcinales</taxon>
        <taxon>ANME-2 cluster</taxon>
        <taxon>Candidatus Methanocomedenaceae</taxon>
        <taxon>Candidatus Methanomarinus</taxon>
    </lineage>
</organism>
<comment type="caution">
    <text evidence="1">The sequence shown here is derived from an EMBL/GenBank/DDBJ whole genome shotgun (WGS) entry which is preliminary data.</text>
</comment>
<dbReference type="EMBL" id="QYBA01000147">
    <property type="protein sequence ID" value="TKY91687.1"/>
    <property type="molecule type" value="Genomic_DNA"/>
</dbReference>
<name>A0AC61SAY8_9EURY</name>
<protein>
    <submittedName>
        <fullName evidence="1">Uncharacterized protein</fullName>
    </submittedName>
</protein>
<accession>A0AC61SAY8</accession>
<gene>
    <name evidence="1" type="ORF">C5S46_04505</name>
</gene>
<proteinExistence type="predicted"/>
<reference evidence="1" key="1">
    <citation type="submission" date="2018-09" db="EMBL/GenBank/DDBJ databases">
        <title>A genomic encyclopedia of anaerobic methanotrophic archaea.</title>
        <authorList>
            <person name="Skennerton C.T."/>
            <person name="Chadwick G.L."/>
            <person name="Laso-Perez R."/>
            <person name="Leu A.O."/>
            <person name="Speth D.R."/>
            <person name="Yu H."/>
            <person name="Morgan-Lang C."/>
            <person name="Hatzenpichler R."/>
            <person name="Goudeau D."/>
            <person name="Malmstrom R."/>
            <person name="Woyke T."/>
            <person name="Hallam S."/>
            <person name="Tyson G.W."/>
            <person name="Wegener G."/>
            <person name="Boetius A."/>
            <person name="Orphan V.J."/>
        </authorList>
    </citation>
    <scope>NUCLEOTIDE SEQUENCE</scope>
    <source>
        <strain evidence="1">CONS3730D10UFb2</strain>
    </source>
</reference>
<dbReference type="Proteomes" id="UP000315423">
    <property type="component" value="Unassembled WGS sequence"/>
</dbReference>
<evidence type="ECO:0000313" key="1">
    <source>
        <dbReference type="EMBL" id="TKY91687.1"/>
    </source>
</evidence>
<sequence length="362" mass="40437">MSSIKSIIFFSTVLILVLISSFPSGYAFAHYASNNSTGNSTGMMGNTSISSNVVEIIIVQHLIEVDQLKNEGYLTVSETIIFRNVGTQNYTGPIYTWLQDDAFNLVVTKNTMAMDSQGIAITSFQVDDNIIGWDDSIQSSMGMPSMYHLEYMVPVDPDMEKEGSIDFIKKITVPPTVNYNYVPMTGMYALVINTIQMENTGITITDGDGVEIEPDLVEGANNLKKYNWVSPPFDQICIEISESKSGGSSTILYAGIILVIIGVVGYFLLKRNGQKEEKVKHEGEDAAQYNNEEEVLTEKDIENYSLNELKASKKAVSRVLRELDDDFSSSIISEDEYDTIRSNYKKKAVEITKRIEMLEKEQ</sequence>
<evidence type="ECO:0000313" key="2">
    <source>
        <dbReference type="Proteomes" id="UP000315423"/>
    </source>
</evidence>